<dbReference type="SUPFAM" id="SSF46626">
    <property type="entry name" value="Cytochrome c"/>
    <property type="match status" value="1"/>
</dbReference>
<keyword evidence="3 4" id="KW-0408">Iron</keyword>
<comment type="caution">
    <text evidence="7">The sequence shown here is derived from an EMBL/GenBank/DDBJ whole genome shotgun (WGS) entry which is preliminary data.</text>
</comment>
<evidence type="ECO:0000256" key="2">
    <source>
        <dbReference type="ARBA" id="ARBA00022723"/>
    </source>
</evidence>
<keyword evidence="5" id="KW-0732">Signal</keyword>
<dbReference type="PROSITE" id="PS51007">
    <property type="entry name" value="CYTC"/>
    <property type="match status" value="1"/>
</dbReference>
<evidence type="ECO:0000259" key="6">
    <source>
        <dbReference type="PROSITE" id="PS51007"/>
    </source>
</evidence>
<dbReference type="GO" id="GO:0009055">
    <property type="term" value="F:electron transfer activity"/>
    <property type="evidence" value="ECO:0007669"/>
    <property type="project" value="InterPro"/>
</dbReference>
<organism evidence="7 8">
    <name type="scientific">Azoarcus indigens</name>
    <dbReference type="NCBI Taxonomy" id="29545"/>
    <lineage>
        <taxon>Bacteria</taxon>
        <taxon>Pseudomonadati</taxon>
        <taxon>Pseudomonadota</taxon>
        <taxon>Betaproteobacteria</taxon>
        <taxon>Rhodocyclales</taxon>
        <taxon>Zoogloeaceae</taxon>
        <taxon>Azoarcus</taxon>
    </lineage>
</organism>
<reference evidence="7 8" key="1">
    <citation type="submission" date="2019-03" db="EMBL/GenBank/DDBJ databases">
        <title>Genomic Encyclopedia of Type Strains, Phase IV (KMG-IV): sequencing the most valuable type-strain genomes for metagenomic binning, comparative biology and taxonomic classification.</title>
        <authorList>
            <person name="Goeker M."/>
        </authorList>
    </citation>
    <scope>NUCLEOTIDE SEQUENCE [LARGE SCALE GENOMIC DNA]</scope>
    <source>
        <strain evidence="7 8">DSM 12121</strain>
    </source>
</reference>
<dbReference type="GO" id="GO:0046872">
    <property type="term" value="F:metal ion binding"/>
    <property type="evidence" value="ECO:0007669"/>
    <property type="project" value="UniProtKB-KW"/>
</dbReference>
<protein>
    <submittedName>
        <fullName evidence="7">Uncharacterized protein DUF1924</fullName>
    </submittedName>
</protein>
<evidence type="ECO:0000256" key="5">
    <source>
        <dbReference type="SAM" id="SignalP"/>
    </source>
</evidence>
<dbReference type="EMBL" id="SNVV01000002">
    <property type="protein sequence ID" value="TDN56146.1"/>
    <property type="molecule type" value="Genomic_DNA"/>
</dbReference>
<name>A0A4R6ED75_9RHOO</name>
<dbReference type="InterPro" id="IPR009056">
    <property type="entry name" value="Cyt_c-like_dom"/>
</dbReference>
<dbReference type="RefSeq" id="WP_133588355.1">
    <property type="nucleotide sequence ID" value="NZ_SNVV01000002.1"/>
</dbReference>
<accession>A0A4R6ED75</accession>
<dbReference type="AlphaFoldDB" id="A0A4R6ED75"/>
<dbReference type="GO" id="GO:0020037">
    <property type="term" value="F:heme binding"/>
    <property type="evidence" value="ECO:0007669"/>
    <property type="project" value="InterPro"/>
</dbReference>
<feature type="domain" description="Cytochrome c" evidence="6">
    <location>
        <begin position="47"/>
        <end position="137"/>
    </location>
</feature>
<sequence>MPKLPRQTPLLALLLGLLPLHAGAQSAAGLLERYSEEARREAPAYAASAARGEALFHQRGKDDWRCAGCHTDKPVVAGRHLVTGKPIAPLAPAANPERFNDAARAEKWFRRNCKDVFERPCSAAEKGDLLAYLLEQRP</sequence>
<evidence type="ECO:0000256" key="4">
    <source>
        <dbReference type="PROSITE-ProRule" id="PRU00433"/>
    </source>
</evidence>
<feature type="chain" id="PRO_5020433226" evidence="5">
    <location>
        <begin position="25"/>
        <end position="138"/>
    </location>
</feature>
<evidence type="ECO:0000313" key="8">
    <source>
        <dbReference type="Proteomes" id="UP000295129"/>
    </source>
</evidence>
<dbReference type="OrthoDB" id="5295318at2"/>
<dbReference type="InterPro" id="IPR015170">
    <property type="entry name" value="DUF1924_SHP"/>
</dbReference>
<gene>
    <name evidence="7" type="ORF">C7389_10281</name>
</gene>
<keyword evidence="1 4" id="KW-0349">Heme</keyword>
<keyword evidence="8" id="KW-1185">Reference proteome</keyword>
<evidence type="ECO:0000313" key="7">
    <source>
        <dbReference type="EMBL" id="TDN56146.1"/>
    </source>
</evidence>
<dbReference type="Gene3D" id="1.10.760.10">
    <property type="entry name" value="Cytochrome c-like domain"/>
    <property type="match status" value="1"/>
</dbReference>
<feature type="signal peptide" evidence="5">
    <location>
        <begin position="1"/>
        <end position="24"/>
    </location>
</feature>
<dbReference type="Proteomes" id="UP000295129">
    <property type="component" value="Unassembled WGS sequence"/>
</dbReference>
<evidence type="ECO:0000256" key="1">
    <source>
        <dbReference type="ARBA" id="ARBA00022617"/>
    </source>
</evidence>
<dbReference type="InterPro" id="IPR036909">
    <property type="entry name" value="Cyt_c-like_dom_sf"/>
</dbReference>
<keyword evidence="2 4" id="KW-0479">Metal-binding</keyword>
<evidence type="ECO:0000256" key="3">
    <source>
        <dbReference type="ARBA" id="ARBA00023004"/>
    </source>
</evidence>
<dbReference type="Pfam" id="PF09086">
    <property type="entry name" value="DUF1924"/>
    <property type="match status" value="1"/>
</dbReference>
<proteinExistence type="predicted"/>